<reference evidence="4" key="1">
    <citation type="journal article" date="2019" name="Nat. Commun.">
        <title>The genome of broomcorn millet.</title>
        <authorList>
            <person name="Zou C."/>
            <person name="Miki D."/>
            <person name="Li D."/>
            <person name="Tang Q."/>
            <person name="Xiao L."/>
            <person name="Rajput S."/>
            <person name="Deng P."/>
            <person name="Jia W."/>
            <person name="Huang R."/>
            <person name="Zhang M."/>
            <person name="Sun Y."/>
            <person name="Hu J."/>
            <person name="Fu X."/>
            <person name="Schnable P.S."/>
            <person name="Li F."/>
            <person name="Zhang H."/>
            <person name="Feng B."/>
            <person name="Zhu X."/>
            <person name="Liu R."/>
            <person name="Schnable J.C."/>
            <person name="Zhu J.-K."/>
            <person name="Zhang H."/>
        </authorList>
    </citation>
    <scope>NUCLEOTIDE SEQUENCE [LARGE SCALE GENOMIC DNA]</scope>
</reference>
<keyword evidence="4" id="KW-1185">Reference proteome</keyword>
<comment type="caution">
    <text evidence="3">The sequence shown here is derived from an EMBL/GenBank/DDBJ whole genome shotgun (WGS) entry which is preliminary data.</text>
</comment>
<proteinExistence type="predicted"/>
<organism evidence="3 4">
    <name type="scientific">Panicum miliaceum</name>
    <name type="common">Proso millet</name>
    <name type="synonym">Broomcorn millet</name>
    <dbReference type="NCBI Taxonomy" id="4540"/>
    <lineage>
        <taxon>Eukaryota</taxon>
        <taxon>Viridiplantae</taxon>
        <taxon>Streptophyta</taxon>
        <taxon>Embryophyta</taxon>
        <taxon>Tracheophyta</taxon>
        <taxon>Spermatophyta</taxon>
        <taxon>Magnoliopsida</taxon>
        <taxon>Liliopsida</taxon>
        <taxon>Poales</taxon>
        <taxon>Poaceae</taxon>
        <taxon>PACMAD clade</taxon>
        <taxon>Panicoideae</taxon>
        <taxon>Panicodae</taxon>
        <taxon>Paniceae</taxon>
        <taxon>Panicinae</taxon>
        <taxon>Panicum</taxon>
        <taxon>Panicum sect. Panicum</taxon>
    </lineage>
</organism>
<dbReference type="InterPro" id="IPR033121">
    <property type="entry name" value="PEPTIDASE_A1"/>
</dbReference>
<dbReference type="OrthoDB" id="696385at2759"/>
<dbReference type="AlphaFoldDB" id="A0A3L6S000"/>
<dbReference type="PROSITE" id="PS51767">
    <property type="entry name" value="PEPTIDASE_A1"/>
    <property type="match status" value="1"/>
</dbReference>
<feature type="compositionally biased region" description="Polar residues" evidence="1">
    <location>
        <begin position="48"/>
        <end position="60"/>
    </location>
</feature>
<name>A0A3L6S000_PANMI</name>
<gene>
    <name evidence="3" type="ORF">C2845_PM09G17220</name>
</gene>
<evidence type="ECO:0000313" key="4">
    <source>
        <dbReference type="Proteomes" id="UP000275267"/>
    </source>
</evidence>
<accession>A0A3L6S000</accession>
<sequence length="90" mass="9571">MDAGSGLECLTILPSSAGGVSLLGSLIQAGTHMIFDIHGSTLAFESFEQASPPSNSSQVMSPPRRSSAPPPTSLAVAHFFWFWVIMYMVL</sequence>
<dbReference type="EMBL" id="PQIB02000006">
    <property type="protein sequence ID" value="RLN11758.1"/>
    <property type="molecule type" value="Genomic_DNA"/>
</dbReference>
<dbReference type="Gene3D" id="2.40.70.10">
    <property type="entry name" value="Acid Proteases"/>
    <property type="match status" value="1"/>
</dbReference>
<protein>
    <recommendedName>
        <fullName evidence="2">Peptidase A1 domain-containing protein</fullName>
    </recommendedName>
</protein>
<evidence type="ECO:0000313" key="3">
    <source>
        <dbReference type="EMBL" id="RLN11758.1"/>
    </source>
</evidence>
<dbReference type="InterPro" id="IPR021109">
    <property type="entry name" value="Peptidase_aspartic_dom_sf"/>
</dbReference>
<evidence type="ECO:0000256" key="1">
    <source>
        <dbReference type="SAM" id="MobiDB-lite"/>
    </source>
</evidence>
<feature type="region of interest" description="Disordered" evidence="1">
    <location>
        <begin position="48"/>
        <end position="70"/>
    </location>
</feature>
<evidence type="ECO:0000259" key="2">
    <source>
        <dbReference type="PROSITE" id="PS51767"/>
    </source>
</evidence>
<dbReference type="SUPFAM" id="SSF50630">
    <property type="entry name" value="Acid proteases"/>
    <property type="match status" value="1"/>
</dbReference>
<dbReference type="Proteomes" id="UP000275267">
    <property type="component" value="Unassembled WGS sequence"/>
</dbReference>
<feature type="domain" description="Peptidase A1" evidence="2">
    <location>
        <begin position="1"/>
        <end position="45"/>
    </location>
</feature>